<dbReference type="EMBL" id="JAWJBA010000002">
    <property type="protein sequence ID" value="MDV2684426.1"/>
    <property type="molecule type" value="Genomic_DNA"/>
</dbReference>
<organism evidence="3 4">
    <name type="scientific">Alkalihalophilus lindianensis</name>
    <dbReference type="NCBI Taxonomy" id="1630542"/>
    <lineage>
        <taxon>Bacteria</taxon>
        <taxon>Bacillati</taxon>
        <taxon>Bacillota</taxon>
        <taxon>Bacilli</taxon>
        <taxon>Bacillales</taxon>
        <taxon>Bacillaceae</taxon>
        <taxon>Alkalihalophilus</taxon>
    </lineage>
</organism>
<evidence type="ECO:0000313" key="4">
    <source>
        <dbReference type="Proteomes" id="UP001287282"/>
    </source>
</evidence>
<dbReference type="Proteomes" id="UP001287282">
    <property type="component" value="Unassembled WGS sequence"/>
</dbReference>
<dbReference type="RefSeq" id="WP_317121657.1">
    <property type="nucleotide sequence ID" value="NZ_JAWJBA010000002.1"/>
</dbReference>
<sequence length="252" mass="27831">MYRIINGAYLSDQETTNTIKELSKLQAYHDLMEVLSKELGTSIKNLKVKKAYQLNAKGERKDEGETFFTTKSLTLTDTNESLVIDFSDVHYESPLLDDVVLISGSIFKNVDENTKLQKVFTVTEDGIEVTLKNLVAEAVLEGLYLEENLPNDPGFKAGVYNEDAVETAAWYDFCAPGGYQHCGSGCGYGMKYGGGSPINSTDSCCVRHDNCWKVYGRNDACCDKMFLDCLTGIYTVTATAAKAWFGSNAKKC</sequence>
<name>A0ABU3X954_9BACI</name>
<comment type="subcellular location">
    <subcellularLocation>
        <location evidence="1">Secreted</location>
    </subcellularLocation>
</comment>
<comment type="caution">
    <text evidence="3">The sequence shown here is derived from an EMBL/GenBank/DDBJ whole genome shotgun (WGS) entry which is preliminary data.</text>
</comment>
<evidence type="ECO:0000313" key="3">
    <source>
        <dbReference type="EMBL" id="MDV2684426.1"/>
    </source>
</evidence>
<protein>
    <recommendedName>
        <fullName evidence="5">Phospholipase A2 domain-containing protein</fullName>
    </recommendedName>
</protein>
<evidence type="ECO:0008006" key="5">
    <source>
        <dbReference type="Google" id="ProtNLM"/>
    </source>
</evidence>
<dbReference type="Gene3D" id="1.20.90.10">
    <property type="entry name" value="Phospholipase A2 domain"/>
    <property type="match status" value="1"/>
</dbReference>
<evidence type="ECO:0000256" key="2">
    <source>
        <dbReference type="ARBA" id="ARBA00022525"/>
    </source>
</evidence>
<accession>A0ABU3X954</accession>
<dbReference type="PROSITE" id="PS00118">
    <property type="entry name" value="PA2_HIS"/>
    <property type="match status" value="1"/>
</dbReference>
<gene>
    <name evidence="3" type="ORF">RYX56_08590</name>
</gene>
<reference evidence="3 4" key="1">
    <citation type="submission" date="2023-10" db="EMBL/GenBank/DDBJ databases">
        <title>Screening of Alkalihalobacillus lindianensis BZ-TG-R113 and Its Alleviation of Salt Stress on Rapeseed Growth.</title>
        <authorList>
            <person name="Zhao B."/>
            <person name="Guo T."/>
        </authorList>
    </citation>
    <scope>NUCLEOTIDE SEQUENCE [LARGE SCALE GENOMIC DNA]</scope>
    <source>
        <strain evidence="3 4">BZ-TG-R113</strain>
    </source>
</reference>
<keyword evidence="4" id="KW-1185">Reference proteome</keyword>
<evidence type="ECO:0000256" key="1">
    <source>
        <dbReference type="ARBA" id="ARBA00004613"/>
    </source>
</evidence>
<proteinExistence type="predicted"/>
<keyword evidence="2" id="KW-0964">Secreted</keyword>
<dbReference type="SUPFAM" id="SSF48619">
    <property type="entry name" value="Phospholipase A2, PLA2"/>
    <property type="match status" value="1"/>
</dbReference>
<dbReference type="InterPro" id="IPR033113">
    <property type="entry name" value="PLA2_histidine"/>
</dbReference>
<dbReference type="InterPro" id="IPR036444">
    <property type="entry name" value="PLipase_A2_dom_sf"/>
</dbReference>